<evidence type="ECO:0000256" key="1">
    <source>
        <dbReference type="ARBA" id="ARBA00004533"/>
    </source>
</evidence>
<keyword evidence="4" id="KW-0808">Transferase</keyword>
<dbReference type="GO" id="GO:0016746">
    <property type="term" value="F:acyltransferase activity"/>
    <property type="evidence" value="ECO:0007669"/>
    <property type="project" value="UniProtKB-KW"/>
</dbReference>
<dbReference type="GO" id="GO:0005886">
    <property type="term" value="C:plasma membrane"/>
    <property type="evidence" value="ECO:0007669"/>
    <property type="project" value="UniProtKB-SubCell"/>
</dbReference>
<accession>A0A6I6K5T5</accession>
<feature type="transmembrane region" description="Helical" evidence="7">
    <location>
        <begin position="44"/>
        <end position="71"/>
    </location>
</feature>
<name>A0A6I6K5T5_9BACT</name>
<evidence type="ECO:0000256" key="5">
    <source>
        <dbReference type="ARBA" id="ARBA00023136"/>
    </source>
</evidence>
<protein>
    <recommendedName>
        <fullName evidence="10">Lipid A biosynthesis acyltransferase</fullName>
    </recommendedName>
</protein>
<dbReference type="AlphaFoldDB" id="A0A6I6K5T5"/>
<keyword evidence="7" id="KW-0812">Transmembrane</keyword>
<dbReference type="EMBL" id="CP046401">
    <property type="protein sequence ID" value="QGY45374.1"/>
    <property type="molecule type" value="Genomic_DNA"/>
</dbReference>
<keyword evidence="3" id="KW-0997">Cell inner membrane</keyword>
<reference evidence="8 9" key="1">
    <citation type="submission" date="2019-11" db="EMBL/GenBank/DDBJ databases">
        <authorList>
            <person name="Zheng R.K."/>
            <person name="Sun C.M."/>
        </authorList>
    </citation>
    <scope>NUCLEOTIDE SEQUENCE [LARGE SCALE GENOMIC DNA]</scope>
    <source>
        <strain evidence="8 9">WC007</strain>
    </source>
</reference>
<dbReference type="RefSeq" id="WP_158868518.1">
    <property type="nucleotide sequence ID" value="NZ_CP046401.1"/>
</dbReference>
<organism evidence="8 9">
    <name type="scientific">Maribellus comscasis</name>
    <dbReference type="NCBI Taxonomy" id="2681766"/>
    <lineage>
        <taxon>Bacteria</taxon>
        <taxon>Pseudomonadati</taxon>
        <taxon>Bacteroidota</taxon>
        <taxon>Bacteroidia</taxon>
        <taxon>Marinilabiliales</taxon>
        <taxon>Prolixibacteraceae</taxon>
        <taxon>Maribellus</taxon>
    </lineage>
</organism>
<evidence type="ECO:0000313" key="8">
    <source>
        <dbReference type="EMBL" id="QGY45374.1"/>
    </source>
</evidence>
<evidence type="ECO:0000256" key="4">
    <source>
        <dbReference type="ARBA" id="ARBA00022679"/>
    </source>
</evidence>
<keyword evidence="7" id="KW-1133">Transmembrane helix</keyword>
<dbReference type="PANTHER" id="PTHR30606:SF10">
    <property type="entry name" value="PHOSPHATIDYLINOSITOL MANNOSIDE ACYLTRANSFERASE"/>
    <property type="match status" value="1"/>
</dbReference>
<evidence type="ECO:0000313" key="9">
    <source>
        <dbReference type="Proteomes" id="UP000428260"/>
    </source>
</evidence>
<dbReference type="GO" id="GO:0009247">
    <property type="term" value="P:glycolipid biosynthetic process"/>
    <property type="evidence" value="ECO:0007669"/>
    <property type="project" value="UniProtKB-ARBA"/>
</dbReference>
<keyword evidence="6" id="KW-0012">Acyltransferase</keyword>
<dbReference type="Pfam" id="PF03279">
    <property type="entry name" value="Lip_A_acyltrans"/>
    <property type="match status" value="1"/>
</dbReference>
<evidence type="ECO:0000256" key="6">
    <source>
        <dbReference type="ARBA" id="ARBA00023315"/>
    </source>
</evidence>
<proteinExistence type="predicted"/>
<dbReference type="KEGG" id="mcos:GM418_17350"/>
<evidence type="ECO:0008006" key="10">
    <source>
        <dbReference type="Google" id="ProtNLM"/>
    </source>
</evidence>
<dbReference type="PANTHER" id="PTHR30606">
    <property type="entry name" value="LIPID A BIOSYNTHESIS LAUROYL ACYLTRANSFERASE"/>
    <property type="match status" value="1"/>
</dbReference>
<dbReference type="InterPro" id="IPR004960">
    <property type="entry name" value="LipA_acyltrans"/>
</dbReference>
<sequence>METQTTRKCTFAKLIYKEAMIDKELSKKEKKYYENFWKRALNKILAGVLIGISHLPFWVIYGISDFFYVVVRFVIKYRKKVIIENLTYAFPEKTSEEINKIAGKFYRHFCDLSLETIKLYSLNEKQANKRIRYKGTDLLNSHFEKGENVIVLAMHHNNWEWCSTIQLYLGHIILMIYNPMRGNQAFEKFLLKSREQWGGICTPVHKSARAIFDFNRRGKPTILWLAADQTPKATSQFWTMFLNREAPFFSGPEKIAKKTGQPIYFHRTTKVGRGKYEVEVTPLFLNPKEEKEKDILLGYVRKVEEIIKEEPEFYLWSHRRWKHKRPENIPLTT</sequence>
<evidence type="ECO:0000256" key="3">
    <source>
        <dbReference type="ARBA" id="ARBA00022519"/>
    </source>
</evidence>
<dbReference type="Proteomes" id="UP000428260">
    <property type="component" value="Chromosome"/>
</dbReference>
<keyword evidence="9" id="KW-1185">Reference proteome</keyword>
<gene>
    <name evidence="8" type="ORF">GM418_17350</name>
</gene>
<keyword evidence="2" id="KW-1003">Cell membrane</keyword>
<evidence type="ECO:0000256" key="2">
    <source>
        <dbReference type="ARBA" id="ARBA00022475"/>
    </source>
</evidence>
<dbReference type="CDD" id="cd07984">
    <property type="entry name" value="LPLAT_LABLAT-like"/>
    <property type="match status" value="1"/>
</dbReference>
<keyword evidence="5 7" id="KW-0472">Membrane</keyword>
<comment type="subcellular location">
    <subcellularLocation>
        <location evidence="1">Cell inner membrane</location>
    </subcellularLocation>
</comment>
<evidence type="ECO:0000256" key="7">
    <source>
        <dbReference type="SAM" id="Phobius"/>
    </source>
</evidence>